<proteinExistence type="predicted"/>
<dbReference type="InterPro" id="IPR023213">
    <property type="entry name" value="CAT-like_dom_sf"/>
</dbReference>
<evidence type="ECO:0000256" key="2">
    <source>
        <dbReference type="ARBA" id="ARBA00023315"/>
    </source>
</evidence>
<dbReference type="GO" id="GO:0016747">
    <property type="term" value="F:acyltransferase activity, transferring groups other than amino-acyl groups"/>
    <property type="evidence" value="ECO:0007669"/>
    <property type="project" value="UniProtKB-ARBA"/>
</dbReference>
<dbReference type="Proteomes" id="UP001189624">
    <property type="component" value="Chromosome 4"/>
</dbReference>
<dbReference type="EMBL" id="OY731401">
    <property type="protein sequence ID" value="CAJ1947122.1"/>
    <property type="molecule type" value="Genomic_DNA"/>
</dbReference>
<evidence type="ECO:0000313" key="4">
    <source>
        <dbReference type="Proteomes" id="UP001189624"/>
    </source>
</evidence>
<name>A0AA86SP52_9FABA</name>
<dbReference type="Gramene" id="rna-AYBTSS11_LOCUS12496">
    <property type="protein sequence ID" value="CAJ1947122.1"/>
    <property type="gene ID" value="gene-AYBTSS11_LOCUS12496"/>
</dbReference>
<keyword evidence="2" id="KW-0012">Acyltransferase</keyword>
<keyword evidence="1" id="KW-0808">Transferase</keyword>
<evidence type="ECO:0008006" key="5">
    <source>
        <dbReference type="Google" id="ProtNLM"/>
    </source>
</evidence>
<dbReference type="InterPro" id="IPR051504">
    <property type="entry name" value="Plant_metabolite_acyltrans"/>
</dbReference>
<dbReference type="PANTHER" id="PTHR31625">
    <property type="match status" value="1"/>
</dbReference>
<dbReference type="SUPFAM" id="SSF52777">
    <property type="entry name" value="CoA-dependent acyltransferases"/>
    <property type="match status" value="1"/>
</dbReference>
<evidence type="ECO:0000313" key="3">
    <source>
        <dbReference type="EMBL" id="CAJ1947122.1"/>
    </source>
</evidence>
<dbReference type="AlphaFoldDB" id="A0AA86SP52"/>
<protein>
    <recommendedName>
        <fullName evidence="5">Phenolic glucoside malonyltransferase 1-like</fullName>
    </recommendedName>
</protein>
<organism evidence="3 4">
    <name type="scientific">Sphenostylis stenocarpa</name>
    <dbReference type="NCBI Taxonomy" id="92480"/>
    <lineage>
        <taxon>Eukaryota</taxon>
        <taxon>Viridiplantae</taxon>
        <taxon>Streptophyta</taxon>
        <taxon>Embryophyta</taxon>
        <taxon>Tracheophyta</taxon>
        <taxon>Spermatophyta</taxon>
        <taxon>Magnoliopsida</taxon>
        <taxon>eudicotyledons</taxon>
        <taxon>Gunneridae</taxon>
        <taxon>Pentapetalae</taxon>
        <taxon>rosids</taxon>
        <taxon>fabids</taxon>
        <taxon>Fabales</taxon>
        <taxon>Fabaceae</taxon>
        <taxon>Papilionoideae</taxon>
        <taxon>50 kb inversion clade</taxon>
        <taxon>NPAAA clade</taxon>
        <taxon>indigoferoid/millettioid clade</taxon>
        <taxon>Phaseoleae</taxon>
        <taxon>Sphenostylis</taxon>
    </lineage>
</organism>
<accession>A0AA86SP52</accession>
<sequence>MEQLTSVKVLQVCTVTPSQGATTNSSTPTSLPLTCYDIIWLRLPPVKRLFFYELPNPTISFFDSILPNLKNSLSLTLQHFLPLAGTIIWPLDSPHPIINYVPGNAVSLTIAESNSDFNILCSNTCETSQQHPLTPQLANSHEKASVIALQVTFFPSSGFSLGIVAHHAAMDGRASTFFLKAWAYVCSNNLKESSLLSLPKHLTPFYDRSMIRDTTGIGATYLKDWQGGSNNRSVKLFDFGGSVSTELIRGSFELTSSNIQKLKEHAEPMLKENARLSTFLVTFAYVLPCLIKAEQPKTNGVALVFSADLRSRLSPPIASTYFGNCISGLKVINETKKLLGDDGFINVLKGLKEALNRLEDGCLSVAEPLSENRQILRDKKLLAISGSPRFEVYSIDFGWGRPKKVDIPSIGKSGTISFSESRNENGGVEIGLVLDKQEMEAFTTHFTEGLESL</sequence>
<dbReference type="Gene3D" id="3.30.559.10">
    <property type="entry name" value="Chloramphenicol acetyltransferase-like domain"/>
    <property type="match status" value="2"/>
</dbReference>
<evidence type="ECO:0000256" key="1">
    <source>
        <dbReference type="ARBA" id="ARBA00022679"/>
    </source>
</evidence>
<dbReference type="Pfam" id="PF02458">
    <property type="entry name" value="Transferase"/>
    <property type="match status" value="1"/>
</dbReference>
<keyword evidence="4" id="KW-1185">Reference proteome</keyword>
<reference evidence="3" key="1">
    <citation type="submission" date="2023-10" db="EMBL/GenBank/DDBJ databases">
        <authorList>
            <person name="Domelevo Entfellner J.-B."/>
        </authorList>
    </citation>
    <scope>NUCLEOTIDE SEQUENCE</scope>
</reference>
<gene>
    <name evidence="3" type="ORF">AYBTSS11_LOCUS12496</name>
</gene>